<dbReference type="Gramene" id="KQK87221">
    <property type="protein sequence ID" value="KQK87221"/>
    <property type="gene ID" value="SETIT_040662mg"/>
</dbReference>
<dbReference type="HOGENOM" id="CLU_3360629_0_0_1"/>
<dbReference type="AlphaFoldDB" id="K4AP14"/>
<name>K4AP14_SETIT</name>
<organism evidence="1 2">
    <name type="scientific">Setaria italica</name>
    <name type="common">Foxtail millet</name>
    <name type="synonym">Panicum italicum</name>
    <dbReference type="NCBI Taxonomy" id="4555"/>
    <lineage>
        <taxon>Eukaryota</taxon>
        <taxon>Viridiplantae</taxon>
        <taxon>Streptophyta</taxon>
        <taxon>Embryophyta</taxon>
        <taxon>Tracheophyta</taxon>
        <taxon>Spermatophyta</taxon>
        <taxon>Magnoliopsida</taxon>
        <taxon>Liliopsida</taxon>
        <taxon>Poales</taxon>
        <taxon>Poaceae</taxon>
        <taxon>PACMAD clade</taxon>
        <taxon>Panicoideae</taxon>
        <taxon>Panicodae</taxon>
        <taxon>Paniceae</taxon>
        <taxon>Cenchrinae</taxon>
        <taxon>Setaria</taxon>
    </lineage>
</organism>
<proteinExistence type="predicted"/>
<reference evidence="2" key="1">
    <citation type="journal article" date="2012" name="Nat. Biotechnol.">
        <title>Reference genome sequence of the model plant Setaria.</title>
        <authorList>
            <person name="Bennetzen J.L."/>
            <person name="Schmutz J."/>
            <person name="Wang H."/>
            <person name="Percifield R."/>
            <person name="Hawkins J."/>
            <person name="Pontaroli A.C."/>
            <person name="Estep M."/>
            <person name="Feng L."/>
            <person name="Vaughn J.N."/>
            <person name="Grimwood J."/>
            <person name="Jenkins J."/>
            <person name="Barry K."/>
            <person name="Lindquist E."/>
            <person name="Hellsten U."/>
            <person name="Deshpande S."/>
            <person name="Wang X."/>
            <person name="Wu X."/>
            <person name="Mitros T."/>
            <person name="Triplett J."/>
            <person name="Yang X."/>
            <person name="Ye C.Y."/>
            <person name="Mauro-Herrera M."/>
            <person name="Wang L."/>
            <person name="Li P."/>
            <person name="Sharma M."/>
            <person name="Sharma R."/>
            <person name="Ronald P.C."/>
            <person name="Panaud O."/>
            <person name="Kellogg E.A."/>
            <person name="Brutnell T.P."/>
            <person name="Doust A.N."/>
            <person name="Tuskan G.A."/>
            <person name="Rokhsar D."/>
            <person name="Devos K.M."/>
        </authorList>
    </citation>
    <scope>NUCLEOTIDE SEQUENCE [LARGE SCALE GENOMIC DNA]</scope>
    <source>
        <strain evidence="2">cv. Yugu1</strain>
    </source>
</reference>
<evidence type="ECO:0000313" key="2">
    <source>
        <dbReference type="Proteomes" id="UP000004995"/>
    </source>
</evidence>
<evidence type="ECO:0000313" key="1">
    <source>
        <dbReference type="EnsemblPlants" id="KQK87221"/>
    </source>
</evidence>
<dbReference type="Proteomes" id="UP000004995">
    <property type="component" value="Unassembled WGS sequence"/>
</dbReference>
<keyword evidence="2" id="KW-1185">Reference proteome</keyword>
<sequence>MMFSYIQVRTTAYMTAIHYSCTQAHPITCTFYVQYS</sequence>
<accession>K4AP14</accession>
<dbReference type="InParanoid" id="K4AP14"/>
<dbReference type="EMBL" id="AGNK02005376">
    <property type="status" value="NOT_ANNOTATED_CDS"/>
    <property type="molecule type" value="Genomic_DNA"/>
</dbReference>
<protein>
    <submittedName>
        <fullName evidence="1">Uncharacterized protein</fullName>
    </submittedName>
</protein>
<reference evidence="1" key="2">
    <citation type="submission" date="2018-08" db="UniProtKB">
        <authorList>
            <consortium name="EnsemblPlants"/>
        </authorList>
    </citation>
    <scope>IDENTIFICATION</scope>
    <source>
        <strain evidence="1">Yugu1</strain>
    </source>
</reference>
<dbReference type="EnsemblPlants" id="KQK87221">
    <property type="protein sequence ID" value="KQK87221"/>
    <property type="gene ID" value="SETIT_040662mg"/>
</dbReference>